<sequence>MMERIIHSAVIQGLGQYPFLSYSADAFKTVMKLPEPFIPLSLIFIGHKDCSNYILKYPMFL</sequence>
<dbReference type="HOGENOM" id="CLU_2918276_0_0_9"/>
<dbReference type="GO" id="GO:0016491">
    <property type="term" value="F:oxidoreductase activity"/>
    <property type="evidence" value="ECO:0007669"/>
    <property type="project" value="InterPro"/>
</dbReference>
<dbReference type="Proteomes" id="UP000029431">
    <property type="component" value="Chromosome"/>
</dbReference>
<name>V9W7J5_9BACL</name>
<evidence type="ECO:0000313" key="1">
    <source>
        <dbReference type="EMBL" id="AHD06118.1"/>
    </source>
</evidence>
<accession>V9W7J5</accession>
<dbReference type="EMBL" id="CP003355">
    <property type="protein sequence ID" value="AHD06118.1"/>
    <property type="molecule type" value="Genomic_DNA"/>
</dbReference>
<dbReference type="SUPFAM" id="SSF55469">
    <property type="entry name" value="FMN-dependent nitroreductase-like"/>
    <property type="match status" value="1"/>
</dbReference>
<evidence type="ECO:0000313" key="2">
    <source>
        <dbReference type="Proteomes" id="UP000029431"/>
    </source>
</evidence>
<dbReference type="KEGG" id="plv:ERIC2_c23250"/>
<reference evidence="1 2" key="1">
    <citation type="journal article" date="2014" name="PLoS ONE">
        <title>How to Kill the Honey Bee Larva: Genomic Potential and Virulence Mechanisms of Paenibacillus larvae.</title>
        <authorList>
            <person name="Djukic M."/>
            <person name="Brzuszkiewicz E."/>
            <person name="Funfhaus A."/>
            <person name="Voss J."/>
            <person name="Gollnow K."/>
            <person name="Poppinga L."/>
            <person name="Liesegang H."/>
            <person name="Garcia-Gonzalez E."/>
            <person name="Genersch E."/>
            <person name="Daniel R."/>
        </authorList>
    </citation>
    <scope>NUCLEOTIDE SEQUENCE [LARGE SCALE GENOMIC DNA]</scope>
    <source>
        <strain evidence="1 2">DSM 25430</strain>
    </source>
</reference>
<protein>
    <submittedName>
        <fullName evidence="1">Uncharacterized protein</fullName>
    </submittedName>
</protein>
<gene>
    <name evidence="1" type="ORF">ERIC2_c23250</name>
</gene>
<proteinExistence type="predicted"/>
<dbReference type="AlphaFoldDB" id="V9W7J5"/>
<keyword evidence="2" id="KW-1185">Reference proteome</keyword>
<organism evidence="1 2">
    <name type="scientific">Paenibacillus larvae subsp. larvae DSM 25430</name>
    <dbReference type="NCBI Taxonomy" id="697284"/>
    <lineage>
        <taxon>Bacteria</taxon>
        <taxon>Bacillati</taxon>
        <taxon>Bacillota</taxon>
        <taxon>Bacilli</taxon>
        <taxon>Bacillales</taxon>
        <taxon>Paenibacillaceae</taxon>
        <taxon>Paenibacillus</taxon>
    </lineage>
</organism>
<dbReference type="InterPro" id="IPR000415">
    <property type="entry name" value="Nitroreductase-like"/>
</dbReference>